<protein>
    <recommendedName>
        <fullName evidence="4">MFS transporter</fullName>
    </recommendedName>
</protein>
<organism evidence="2 3">
    <name type="scientific">Pseudonocardia spirodelae</name>
    <dbReference type="NCBI Taxonomy" id="3133431"/>
    <lineage>
        <taxon>Bacteria</taxon>
        <taxon>Bacillati</taxon>
        <taxon>Actinomycetota</taxon>
        <taxon>Actinomycetes</taxon>
        <taxon>Pseudonocardiales</taxon>
        <taxon>Pseudonocardiaceae</taxon>
        <taxon>Pseudonocardia</taxon>
    </lineage>
</organism>
<dbReference type="Proteomes" id="UP001364211">
    <property type="component" value="Unassembled WGS sequence"/>
</dbReference>
<keyword evidence="3" id="KW-1185">Reference proteome</keyword>
<evidence type="ECO:0000313" key="3">
    <source>
        <dbReference type="Proteomes" id="UP001364211"/>
    </source>
</evidence>
<dbReference type="EMBL" id="JBBJUP010000016">
    <property type="protein sequence ID" value="MEJ8281015.1"/>
    <property type="molecule type" value="Genomic_DNA"/>
</dbReference>
<keyword evidence="1" id="KW-1133">Transmembrane helix</keyword>
<comment type="caution">
    <text evidence="2">The sequence shown here is derived from an EMBL/GenBank/DDBJ whole genome shotgun (WGS) entry which is preliminary data.</text>
</comment>
<keyword evidence="1" id="KW-0472">Membrane</keyword>
<sequence>MGATAYTSGRAEAAVGVVRGTGLGPAGLTVLAGLVAAPPVGQPAGLAAAVVLVAVAASLGPVRRAGRVEPAQGVTLA</sequence>
<evidence type="ECO:0008006" key="4">
    <source>
        <dbReference type="Google" id="ProtNLM"/>
    </source>
</evidence>
<evidence type="ECO:0000313" key="2">
    <source>
        <dbReference type="EMBL" id="MEJ8281015.1"/>
    </source>
</evidence>
<gene>
    <name evidence="2" type="ORF">WJX68_18885</name>
</gene>
<evidence type="ECO:0000256" key="1">
    <source>
        <dbReference type="SAM" id="Phobius"/>
    </source>
</evidence>
<keyword evidence="1" id="KW-0812">Transmembrane</keyword>
<feature type="transmembrane region" description="Helical" evidence="1">
    <location>
        <begin position="44"/>
        <end position="62"/>
    </location>
</feature>
<accession>A0ABU8TC82</accession>
<reference evidence="2 3" key="1">
    <citation type="submission" date="2024-03" db="EMBL/GenBank/DDBJ databases">
        <title>Draft genome sequence of Pseudonocardia sp. DW16-2.</title>
        <authorList>
            <person name="Duangmal K."/>
        </authorList>
    </citation>
    <scope>NUCLEOTIDE SEQUENCE [LARGE SCALE GENOMIC DNA]</scope>
    <source>
        <strain evidence="2 3">DW16-2</strain>
    </source>
</reference>
<dbReference type="RefSeq" id="WP_340292817.1">
    <property type="nucleotide sequence ID" value="NZ_JBBJUP010000016.1"/>
</dbReference>
<name>A0ABU8TC82_9PSEU</name>
<proteinExistence type="predicted"/>